<sequence length="174" mass="19169">MTMKKKKIHLLFNEVDLGAFTNCSSALGTLKPSRLVLRLFIDSETLTMMEGPSQTVLRTFIDLIKDLHKLFFSPSLSDDDVNSDGEMREVADEDGQEMHMDLCSLQAIAKTEGSAGSGSCLLCYKRVTGPDWRRGPAPRKGLRQAARCGAGLLSTFQKRGEQKPLILDSMDGVD</sequence>
<name>B8BG02_ORYSI</name>
<dbReference type="Proteomes" id="UP000007015">
    <property type="component" value="Chromosome 10"/>
</dbReference>
<dbReference type="AlphaFoldDB" id="B8BG02"/>
<dbReference type="EMBL" id="CM000135">
    <property type="protein sequence ID" value="EEC66654.1"/>
    <property type="molecule type" value="Genomic_DNA"/>
</dbReference>
<keyword evidence="2" id="KW-1185">Reference proteome</keyword>
<evidence type="ECO:0000313" key="1">
    <source>
        <dbReference type="EMBL" id="EEC66654.1"/>
    </source>
</evidence>
<reference evidence="1 2" key="1">
    <citation type="journal article" date="2005" name="PLoS Biol.">
        <title>The genomes of Oryza sativa: a history of duplications.</title>
        <authorList>
            <person name="Yu J."/>
            <person name="Wang J."/>
            <person name="Lin W."/>
            <person name="Li S."/>
            <person name="Li H."/>
            <person name="Zhou J."/>
            <person name="Ni P."/>
            <person name="Dong W."/>
            <person name="Hu S."/>
            <person name="Zeng C."/>
            <person name="Zhang J."/>
            <person name="Zhang Y."/>
            <person name="Li R."/>
            <person name="Xu Z."/>
            <person name="Li S."/>
            <person name="Li X."/>
            <person name="Zheng H."/>
            <person name="Cong L."/>
            <person name="Lin L."/>
            <person name="Yin J."/>
            <person name="Geng J."/>
            <person name="Li G."/>
            <person name="Shi J."/>
            <person name="Liu J."/>
            <person name="Lv H."/>
            <person name="Li J."/>
            <person name="Wang J."/>
            <person name="Deng Y."/>
            <person name="Ran L."/>
            <person name="Shi X."/>
            <person name="Wang X."/>
            <person name="Wu Q."/>
            <person name="Li C."/>
            <person name="Ren X."/>
            <person name="Wang J."/>
            <person name="Wang X."/>
            <person name="Li D."/>
            <person name="Liu D."/>
            <person name="Zhang X."/>
            <person name="Ji Z."/>
            <person name="Zhao W."/>
            <person name="Sun Y."/>
            <person name="Zhang Z."/>
            <person name="Bao J."/>
            <person name="Han Y."/>
            <person name="Dong L."/>
            <person name="Ji J."/>
            <person name="Chen P."/>
            <person name="Wu S."/>
            <person name="Liu J."/>
            <person name="Xiao Y."/>
            <person name="Bu D."/>
            <person name="Tan J."/>
            <person name="Yang L."/>
            <person name="Ye C."/>
            <person name="Zhang J."/>
            <person name="Xu J."/>
            <person name="Zhou Y."/>
            <person name="Yu Y."/>
            <person name="Zhang B."/>
            <person name="Zhuang S."/>
            <person name="Wei H."/>
            <person name="Liu B."/>
            <person name="Lei M."/>
            <person name="Yu H."/>
            <person name="Li Y."/>
            <person name="Xu H."/>
            <person name="Wei S."/>
            <person name="He X."/>
            <person name="Fang L."/>
            <person name="Zhang Z."/>
            <person name="Zhang Y."/>
            <person name="Huang X."/>
            <person name="Su Z."/>
            <person name="Tong W."/>
            <person name="Li J."/>
            <person name="Tong Z."/>
            <person name="Li S."/>
            <person name="Ye J."/>
            <person name="Wang L."/>
            <person name="Fang L."/>
            <person name="Lei T."/>
            <person name="Chen C."/>
            <person name="Chen H."/>
            <person name="Xu Z."/>
            <person name="Li H."/>
            <person name="Huang H."/>
            <person name="Zhang F."/>
            <person name="Xu H."/>
            <person name="Li N."/>
            <person name="Zhao C."/>
            <person name="Li S."/>
            <person name="Dong L."/>
            <person name="Huang Y."/>
            <person name="Li L."/>
            <person name="Xi Y."/>
            <person name="Qi Q."/>
            <person name="Li W."/>
            <person name="Zhang B."/>
            <person name="Hu W."/>
            <person name="Zhang Y."/>
            <person name="Tian X."/>
            <person name="Jiao Y."/>
            <person name="Liang X."/>
            <person name="Jin J."/>
            <person name="Gao L."/>
            <person name="Zheng W."/>
            <person name="Hao B."/>
            <person name="Liu S."/>
            <person name="Wang W."/>
            <person name="Yuan L."/>
            <person name="Cao M."/>
            <person name="McDermott J."/>
            <person name="Samudrala R."/>
            <person name="Wang J."/>
            <person name="Wong G.K."/>
            <person name="Yang H."/>
        </authorList>
    </citation>
    <scope>NUCLEOTIDE SEQUENCE [LARGE SCALE GENOMIC DNA]</scope>
    <source>
        <strain evidence="2">cv. 93-11</strain>
    </source>
</reference>
<accession>B8BG02</accession>
<organism evidence="1 2">
    <name type="scientific">Oryza sativa subsp. indica</name>
    <name type="common">Rice</name>
    <dbReference type="NCBI Taxonomy" id="39946"/>
    <lineage>
        <taxon>Eukaryota</taxon>
        <taxon>Viridiplantae</taxon>
        <taxon>Streptophyta</taxon>
        <taxon>Embryophyta</taxon>
        <taxon>Tracheophyta</taxon>
        <taxon>Spermatophyta</taxon>
        <taxon>Magnoliopsida</taxon>
        <taxon>Liliopsida</taxon>
        <taxon>Poales</taxon>
        <taxon>Poaceae</taxon>
        <taxon>BOP clade</taxon>
        <taxon>Oryzoideae</taxon>
        <taxon>Oryzeae</taxon>
        <taxon>Oryzinae</taxon>
        <taxon>Oryza</taxon>
        <taxon>Oryza sativa</taxon>
    </lineage>
</organism>
<protein>
    <submittedName>
        <fullName evidence="1">Uncharacterized protein</fullName>
    </submittedName>
</protein>
<dbReference type="HOGENOM" id="CLU_1542590_0_0_1"/>
<gene>
    <name evidence="1" type="ORF">OsI_32923</name>
</gene>
<dbReference type="Gramene" id="BGIOSGA032213-TA">
    <property type="protein sequence ID" value="BGIOSGA032213-PA"/>
    <property type="gene ID" value="BGIOSGA032213"/>
</dbReference>
<evidence type="ECO:0000313" key="2">
    <source>
        <dbReference type="Proteomes" id="UP000007015"/>
    </source>
</evidence>
<proteinExistence type="predicted"/>